<dbReference type="Gene3D" id="1.10.10.1320">
    <property type="entry name" value="Anti-sigma factor, zinc-finger domain"/>
    <property type="match status" value="1"/>
</dbReference>
<evidence type="ECO:0000259" key="2">
    <source>
        <dbReference type="Pfam" id="PF13490"/>
    </source>
</evidence>
<dbReference type="Proteomes" id="UP000483432">
    <property type="component" value="Unassembled WGS sequence"/>
</dbReference>
<dbReference type="InterPro" id="IPR041916">
    <property type="entry name" value="Anti_sigma_zinc_sf"/>
</dbReference>
<keyword evidence="1" id="KW-1133">Transmembrane helix</keyword>
<keyword evidence="1" id="KW-0812">Transmembrane</keyword>
<dbReference type="AlphaFoldDB" id="A0A7C9KAC0"/>
<comment type="caution">
    <text evidence="3">The sequence shown here is derived from an EMBL/GenBank/DDBJ whole genome shotgun (WGS) entry which is preliminary data.</text>
</comment>
<dbReference type="InterPro" id="IPR027383">
    <property type="entry name" value="Znf_put"/>
</dbReference>
<dbReference type="EMBL" id="JAAFGW010000100">
    <property type="protein sequence ID" value="NDP48294.1"/>
    <property type="molecule type" value="Genomic_DNA"/>
</dbReference>
<reference evidence="3 4" key="1">
    <citation type="submission" date="2019-09" db="EMBL/GenBank/DDBJ databases">
        <title>H2 Metabolism Revealed by Metagenomic Analysis in Subglacial Sediment of East Antarctica.</title>
        <authorList>
            <person name="Yang Z."/>
            <person name="Zhang Y."/>
            <person name="Lv Y."/>
            <person name="Yan W."/>
            <person name="Xiao X."/>
            <person name="Sun B."/>
            <person name="Ma H."/>
        </authorList>
    </citation>
    <scope>NUCLEOTIDE SEQUENCE [LARGE SCALE GENOMIC DNA]</scope>
    <source>
        <strain evidence="3">Bin2_2</strain>
    </source>
</reference>
<accession>A0A7C9KAC0</accession>
<feature type="transmembrane region" description="Helical" evidence="1">
    <location>
        <begin position="90"/>
        <end position="113"/>
    </location>
</feature>
<proteinExistence type="predicted"/>
<name>A0A7C9KAC0_9PROT</name>
<organism evidence="3 4">
    <name type="scientific">Sulfuriferula multivorans</name>
    <dbReference type="NCBI Taxonomy" id="1559896"/>
    <lineage>
        <taxon>Bacteria</taxon>
        <taxon>Pseudomonadati</taxon>
        <taxon>Pseudomonadota</taxon>
        <taxon>Betaproteobacteria</taxon>
        <taxon>Nitrosomonadales</taxon>
        <taxon>Sulfuricellaceae</taxon>
        <taxon>Sulfuriferula</taxon>
    </lineage>
</organism>
<dbReference type="Pfam" id="PF13490">
    <property type="entry name" value="zf-HC2"/>
    <property type="match status" value="1"/>
</dbReference>
<keyword evidence="1" id="KW-0472">Membrane</keyword>
<evidence type="ECO:0000256" key="1">
    <source>
        <dbReference type="SAM" id="Phobius"/>
    </source>
</evidence>
<evidence type="ECO:0000313" key="3">
    <source>
        <dbReference type="EMBL" id="NDP48294.1"/>
    </source>
</evidence>
<protein>
    <submittedName>
        <fullName evidence="3">Zf-HC2 domain-containing protein</fullName>
    </submittedName>
</protein>
<sequence length="146" mass="15480">MTCPKHDDLSAYADNRMRSGESERFAGHLAGCPICRRRLDELNALRQSLRELPSPALGFDLAARLKDRLRAAPVRRPPARSFWPDWGPPAGLAVAALVSGVWLGGLLIGGGAVSAPPAAMARVFDPVPPGGLCAAAELCRLSKGMQ</sequence>
<evidence type="ECO:0000313" key="4">
    <source>
        <dbReference type="Proteomes" id="UP000483432"/>
    </source>
</evidence>
<feature type="domain" description="Putative zinc-finger" evidence="2">
    <location>
        <begin position="7"/>
        <end position="36"/>
    </location>
</feature>
<gene>
    <name evidence="3" type="ORF">GZ085_07855</name>
</gene>